<comment type="caution">
    <text evidence="1">The sequence shown here is derived from an EMBL/GenBank/DDBJ whole genome shotgun (WGS) entry which is preliminary data.</text>
</comment>
<accession>A0A5C4M0Q5</accession>
<name>A0A5C4M0Q5_9PSEU</name>
<dbReference type="EMBL" id="VDFW01000009">
    <property type="protein sequence ID" value="TNC26033.1"/>
    <property type="molecule type" value="Genomic_DNA"/>
</dbReference>
<evidence type="ECO:0000313" key="1">
    <source>
        <dbReference type="EMBL" id="TNC26033.1"/>
    </source>
</evidence>
<organism evidence="1 2">
    <name type="scientific">Amycolatopsis alkalitolerans</name>
    <dbReference type="NCBI Taxonomy" id="2547244"/>
    <lineage>
        <taxon>Bacteria</taxon>
        <taxon>Bacillati</taxon>
        <taxon>Actinomycetota</taxon>
        <taxon>Actinomycetes</taxon>
        <taxon>Pseudonocardiales</taxon>
        <taxon>Pseudonocardiaceae</taxon>
        <taxon>Amycolatopsis</taxon>
    </lineage>
</organism>
<reference evidence="1 2" key="1">
    <citation type="submission" date="2019-06" db="EMBL/GenBank/DDBJ databases">
        <title>Amycolatopsis alkalitolerans sp. nov., isolated from Gastrodia elata Blume.</title>
        <authorList>
            <person name="Narsing Rao M.P."/>
            <person name="Li W.J."/>
        </authorList>
    </citation>
    <scope>NUCLEOTIDE SEQUENCE [LARGE SCALE GENOMIC DNA]</scope>
    <source>
        <strain evidence="1 2">SYSUP0005</strain>
    </source>
</reference>
<gene>
    <name evidence="1" type="ORF">FG385_12695</name>
</gene>
<evidence type="ECO:0000313" key="2">
    <source>
        <dbReference type="Proteomes" id="UP000305546"/>
    </source>
</evidence>
<proteinExistence type="predicted"/>
<keyword evidence="2" id="KW-1185">Reference proteome</keyword>
<sequence length="64" mass="7109">MSTRDLMARLGSDDMLAALIYQRATSDTDRLAGMLLEPWLTAPNGTLMARRARCGEPTTRIAFH</sequence>
<dbReference type="AlphaFoldDB" id="A0A5C4M0Q5"/>
<dbReference type="Proteomes" id="UP000305546">
    <property type="component" value="Unassembled WGS sequence"/>
</dbReference>
<protein>
    <submittedName>
        <fullName evidence="1">Uncharacterized protein</fullName>
    </submittedName>
</protein>